<dbReference type="InterPro" id="IPR000821">
    <property type="entry name" value="Ala_racemase"/>
</dbReference>
<evidence type="ECO:0000256" key="5">
    <source>
        <dbReference type="ARBA" id="ARBA00022898"/>
    </source>
</evidence>
<dbReference type="RefSeq" id="WP_079650604.1">
    <property type="nucleotide sequence ID" value="NZ_FUYM01000014.1"/>
</dbReference>
<dbReference type="InterPro" id="IPR020622">
    <property type="entry name" value="Ala_racemase_pyridoxalP-BS"/>
</dbReference>
<evidence type="ECO:0000313" key="12">
    <source>
        <dbReference type="Proteomes" id="UP000189818"/>
    </source>
</evidence>
<dbReference type="PANTHER" id="PTHR30511">
    <property type="entry name" value="ALANINE RACEMASE"/>
    <property type="match status" value="1"/>
</dbReference>
<dbReference type="PROSITE" id="PS00395">
    <property type="entry name" value="ALANINE_RACEMASE"/>
    <property type="match status" value="1"/>
</dbReference>
<dbReference type="AlphaFoldDB" id="A0A1T5GG70"/>
<comment type="pathway">
    <text evidence="7">Amino-acid biosynthesis; D-alanine biosynthesis; D-alanine from L-alanine: step 1/1.</text>
</comment>
<evidence type="ECO:0000313" key="11">
    <source>
        <dbReference type="EMBL" id="SKC07434.1"/>
    </source>
</evidence>
<dbReference type="SMART" id="SM01005">
    <property type="entry name" value="Ala_racemase_C"/>
    <property type="match status" value="1"/>
</dbReference>
<dbReference type="CDD" id="cd00430">
    <property type="entry name" value="PLPDE_III_AR"/>
    <property type="match status" value="1"/>
</dbReference>
<organism evidence="11 12">
    <name type="scientific">Rhizorhabdus histidinilytica</name>
    <dbReference type="NCBI Taxonomy" id="439228"/>
    <lineage>
        <taxon>Bacteria</taxon>
        <taxon>Pseudomonadati</taxon>
        <taxon>Pseudomonadota</taxon>
        <taxon>Alphaproteobacteria</taxon>
        <taxon>Sphingomonadales</taxon>
        <taxon>Sphingomonadaceae</taxon>
        <taxon>Rhizorhabdus</taxon>
    </lineage>
</organism>
<dbReference type="EMBL" id="FUYM01000014">
    <property type="protein sequence ID" value="SKC07434.1"/>
    <property type="molecule type" value="Genomic_DNA"/>
</dbReference>
<dbReference type="Pfam" id="PF01168">
    <property type="entry name" value="Ala_racemase_N"/>
    <property type="match status" value="1"/>
</dbReference>
<comment type="catalytic activity">
    <reaction evidence="1 7">
        <text>L-alanine = D-alanine</text>
        <dbReference type="Rhea" id="RHEA:20249"/>
        <dbReference type="ChEBI" id="CHEBI:57416"/>
        <dbReference type="ChEBI" id="CHEBI:57972"/>
        <dbReference type="EC" id="5.1.1.1"/>
    </reaction>
</comment>
<dbReference type="PRINTS" id="PR00992">
    <property type="entry name" value="ALARACEMASE"/>
</dbReference>
<dbReference type="NCBIfam" id="TIGR00492">
    <property type="entry name" value="alr"/>
    <property type="match status" value="1"/>
</dbReference>
<dbReference type="SUPFAM" id="SSF50621">
    <property type="entry name" value="Alanine racemase C-terminal domain-like"/>
    <property type="match status" value="1"/>
</dbReference>
<feature type="modified residue" description="N6-(pyridoxal phosphate)lysine" evidence="7 8">
    <location>
        <position position="40"/>
    </location>
</feature>
<keyword evidence="5 7" id="KW-0663">Pyridoxal phosphate</keyword>
<dbReference type="PANTHER" id="PTHR30511:SF0">
    <property type="entry name" value="ALANINE RACEMASE, CATABOLIC-RELATED"/>
    <property type="match status" value="1"/>
</dbReference>
<protein>
    <recommendedName>
        <fullName evidence="4 7">Alanine racemase</fullName>
        <ecNumber evidence="4 7">5.1.1.1</ecNumber>
    </recommendedName>
</protein>
<dbReference type="GO" id="GO:0030170">
    <property type="term" value="F:pyridoxal phosphate binding"/>
    <property type="evidence" value="ECO:0007669"/>
    <property type="project" value="UniProtKB-UniRule"/>
</dbReference>
<keyword evidence="12" id="KW-1185">Reference proteome</keyword>
<dbReference type="InterPro" id="IPR029066">
    <property type="entry name" value="PLP-binding_barrel"/>
</dbReference>
<evidence type="ECO:0000256" key="3">
    <source>
        <dbReference type="ARBA" id="ARBA00007880"/>
    </source>
</evidence>
<dbReference type="Proteomes" id="UP000189818">
    <property type="component" value="Unassembled WGS sequence"/>
</dbReference>
<dbReference type="Gene3D" id="2.40.37.10">
    <property type="entry name" value="Lyase, Ornithine Decarboxylase, Chain A, domain 1"/>
    <property type="match status" value="1"/>
</dbReference>
<accession>A0A1T5GG70</accession>
<keyword evidence="6 7" id="KW-0413">Isomerase</keyword>
<reference evidence="12" key="1">
    <citation type="submission" date="2017-02" db="EMBL/GenBank/DDBJ databases">
        <authorList>
            <person name="Varghese N."/>
            <person name="Submissions S."/>
        </authorList>
    </citation>
    <scope>NUCLEOTIDE SEQUENCE [LARGE SCALE GENOMIC DNA]</scope>
    <source>
        <strain evidence="12">UM2</strain>
    </source>
</reference>
<dbReference type="GO" id="GO:0008784">
    <property type="term" value="F:alanine racemase activity"/>
    <property type="evidence" value="ECO:0007669"/>
    <property type="project" value="UniProtKB-UniRule"/>
</dbReference>
<dbReference type="Gene3D" id="3.20.20.10">
    <property type="entry name" value="Alanine racemase"/>
    <property type="match status" value="1"/>
</dbReference>
<evidence type="ECO:0000256" key="9">
    <source>
        <dbReference type="PIRSR" id="PIRSR600821-52"/>
    </source>
</evidence>
<evidence type="ECO:0000256" key="8">
    <source>
        <dbReference type="PIRSR" id="PIRSR600821-50"/>
    </source>
</evidence>
<name>A0A1T5GG70_9SPHN</name>
<feature type="domain" description="Alanine racemase C-terminal" evidence="10">
    <location>
        <begin position="239"/>
        <end position="365"/>
    </location>
</feature>
<dbReference type="GO" id="GO:0030632">
    <property type="term" value="P:D-alanine biosynthetic process"/>
    <property type="evidence" value="ECO:0007669"/>
    <property type="project" value="UniProtKB-UniRule"/>
</dbReference>
<evidence type="ECO:0000256" key="6">
    <source>
        <dbReference type="ARBA" id="ARBA00023235"/>
    </source>
</evidence>
<dbReference type="InterPro" id="IPR009006">
    <property type="entry name" value="Ala_racemase/Decarboxylase_C"/>
</dbReference>
<comment type="similarity">
    <text evidence="3 7">Belongs to the alanine racemase family.</text>
</comment>
<dbReference type="UniPathway" id="UPA00042">
    <property type="reaction ID" value="UER00497"/>
</dbReference>
<dbReference type="SUPFAM" id="SSF51419">
    <property type="entry name" value="PLP-binding barrel"/>
    <property type="match status" value="1"/>
</dbReference>
<feature type="active site" description="Proton acceptor; specific for D-alanine" evidence="7">
    <location>
        <position position="40"/>
    </location>
</feature>
<evidence type="ECO:0000256" key="2">
    <source>
        <dbReference type="ARBA" id="ARBA00001933"/>
    </source>
</evidence>
<evidence type="ECO:0000256" key="4">
    <source>
        <dbReference type="ARBA" id="ARBA00013089"/>
    </source>
</evidence>
<proteinExistence type="inferred from homology"/>
<dbReference type="InterPro" id="IPR001608">
    <property type="entry name" value="Ala_racemase_N"/>
</dbReference>
<evidence type="ECO:0000256" key="1">
    <source>
        <dbReference type="ARBA" id="ARBA00000316"/>
    </source>
</evidence>
<dbReference type="InterPro" id="IPR011079">
    <property type="entry name" value="Ala_racemase_C"/>
</dbReference>
<evidence type="ECO:0000259" key="10">
    <source>
        <dbReference type="SMART" id="SM01005"/>
    </source>
</evidence>
<gene>
    <name evidence="11" type="ORF">SAMN06295920_11483</name>
</gene>
<sequence>MTANDAAAGAILRIDLDAIIDNYRLIQRRAAPAEVAAVVKADAYGLGAARVAAALRDVGCRRFFVAHLVEAARLREAIGDGIEIGVLNGLQPGAEAACAELGAVPVLNALDQIDRWAALARTSGTRLPCMIQFDTGMSRLGLSPDEVRALIDQPERLDELDIRLAMSHLACADEPERASNEDQARAFDAFCARFPGIPRSLDNSGGALLPRAHHYDVVRAGIAIYGGAPQTGPNPMRAVVTLDARVIQLRTVEPGTAVGYGLTHRFDRPARLATLSVGYADGWPRSLGNRGAAYVGGHRAPIVGRISMDSLTIDVSDVPENLLFPGSLVELLGPHQSIDDVARDAGTISYEILTQLGHRYARSYLPSLSLHQQKAAQP</sequence>
<evidence type="ECO:0000256" key="7">
    <source>
        <dbReference type="HAMAP-Rule" id="MF_01201"/>
    </source>
</evidence>
<feature type="active site" description="Proton acceptor; specific for L-alanine" evidence="7">
    <location>
        <position position="260"/>
    </location>
</feature>
<dbReference type="EC" id="5.1.1.1" evidence="4 7"/>
<feature type="binding site" evidence="7 9">
    <location>
        <position position="308"/>
    </location>
    <ligand>
        <name>substrate</name>
    </ligand>
</feature>
<dbReference type="Pfam" id="PF00842">
    <property type="entry name" value="Ala_racemase_C"/>
    <property type="match status" value="1"/>
</dbReference>
<feature type="binding site" evidence="7 9">
    <location>
        <position position="139"/>
    </location>
    <ligand>
        <name>substrate</name>
    </ligand>
</feature>
<dbReference type="HAMAP" id="MF_01201">
    <property type="entry name" value="Ala_racemase"/>
    <property type="match status" value="1"/>
</dbReference>
<dbReference type="STRING" id="439228.SAMN06295920_11483"/>
<comment type="function">
    <text evidence="7">Catalyzes the interconversion of L-alanine and D-alanine. May also act on other amino acids.</text>
</comment>
<dbReference type="GO" id="GO:0005829">
    <property type="term" value="C:cytosol"/>
    <property type="evidence" value="ECO:0007669"/>
    <property type="project" value="TreeGrafter"/>
</dbReference>
<dbReference type="OrthoDB" id="9813814at2"/>
<comment type="cofactor">
    <cofactor evidence="2 7 8">
        <name>pyridoxal 5'-phosphate</name>
        <dbReference type="ChEBI" id="CHEBI:597326"/>
    </cofactor>
</comment>